<proteinExistence type="predicted"/>
<evidence type="ECO:0000313" key="2">
    <source>
        <dbReference type="Proteomes" id="UP000886501"/>
    </source>
</evidence>
<evidence type="ECO:0000313" key="1">
    <source>
        <dbReference type="EMBL" id="KAF9647583.1"/>
    </source>
</evidence>
<reference evidence="1" key="1">
    <citation type="submission" date="2019-10" db="EMBL/GenBank/DDBJ databases">
        <authorList>
            <consortium name="DOE Joint Genome Institute"/>
            <person name="Kuo A."/>
            <person name="Miyauchi S."/>
            <person name="Kiss E."/>
            <person name="Drula E."/>
            <person name="Kohler A."/>
            <person name="Sanchez-Garcia M."/>
            <person name="Andreopoulos B."/>
            <person name="Barry K.W."/>
            <person name="Bonito G."/>
            <person name="Buee M."/>
            <person name="Carver A."/>
            <person name="Chen C."/>
            <person name="Cichocki N."/>
            <person name="Clum A."/>
            <person name="Culley D."/>
            <person name="Crous P.W."/>
            <person name="Fauchery L."/>
            <person name="Girlanda M."/>
            <person name="Hayes R."/>
            <person name="Keri Z."/>
            <person name="Labutti K."/>
            <person name="Lipzen A."/>
            <person name="Lombard V."/>
            <person name="Magnuson J."/>
            <person name="Maillard F."/>
            <person name="Morin E."/>
            <person name="Murat C."/>
            <person name="Nolan M."/>
            <person name="Ohm R."/>
            <person name="Pangilinan J."/>
            <person name="Pereira M."/>
            <person name="Perotto S."/>
            <person name="Peter M."/>
            <person name="Riley R."/>
            <person name="Sitrit Y."/>
            <person name="Stielow B."/>
            <person name="Szollosi G."/>
            <person name="Zifcakova L."/>
            <person name="Stursova M."/>
            <person name="Spatafora J.W."/>
            <person name="Tedersoo L."/>
            <person name="Vaario L.-M."/>
            <person name="Yamada A."/>
            <person name="Yan M."/>
            <person name="Wang P."/>
            <person name="Xu J."/>
            <person name="Bruns T."/>
            <person name="Baldrian P."/>
            <person name="Vilgalys R."/>
            <person name="Henrissat B."/>
            <person name="Grigoriev I.V."/>
            <person name="Hibbett D."/>
            <person name="Nagy L.G."/>
            <person name="Martin F.M."/>
        </authorList>
    </citation>
    <scope>NUCLEOTIDE SEQUENCE</scope>
    <source>
        <strain evidence="1">P2</strain>
    </source>
</reference>
<dbReference type="EMBL" id="MU118030">
    <property type="protein sequence ID" value="KAF9647583.1"/>
    <property type="molecule type" value="Genomic_DNA"/>
</dbReference>
<keyword evidence="2" id="KW-1185">Reference proteome</keyword>
<reference evidence="1" key="2">
    <citation type="journal article" date="2020" name="Nat. Commun.">
        <title>Large-scale genome sequencing of mycorrhizal fungi provides insights into the early evolution of symbiotic traits.</title>
        <authorList>
            <person name="Miyauchi S."/>
            <person name="Kiss E."/>
            <person name="Kuo A."/>
            <person name="Drula E."/>
            <person name="Kohler A."/>
            <person name="Sanchez-Garcia M."/>
            <person name="Morin E."/>
            <person name="Andreopoulos B."/>
            <person name="Barry K.W."/>
            <person name="Bonito G."/>
            <person name="Buee M."/>
            <person name="Carver A."/>
            <person name="Chen C."/>
            <person name="Cichocki N."/>
            <person name="Clum A."/>
            <person name="Culley D."/>
            <person name="Crous P.W."/>
            <person name="Fauchery L."/>
            <person name="Girlanda M."/>
            <person name="Hayes R.D."/>
            <person name="Keri Z."/>
            <person name="LaButti K."/>
            <person name="Lipzen A."/>
            <person name="Lombard V."/>
            <person name="Magnuson J."/>
            <person name="Maillard F."/>
            <person name="Murat C."/>
            <person name="Nolan M."/>
            <person name="Ohm R.A."/>
            <person name="Pangilinan J."/>
            <person name="Pereira M.F."/>
            <person name="Perotto S."/>
            <person name="Peter M."/>
            <person name="Pfister S."/>
            <person name="Riley R."/>
            <person name="Sitrit Y."/>
            <person name="Stielow J.B."/>
            <person name="Szollosi G."/>
            <person name="Zifcakova L."/>
            <person name="Stursova M."/>
            <person name="Spatafora J.W."/>
            <person name="Tedersoo L."/>
            <person name="Vaario L.M."/>
            <person name="Yamada A."/>
            <person name="Yan M."/>
            <person name="Wang P."/>
            <person name="Xu J."/>
            <person name="Bruns T."/>
            <person name="Baldrian P."/>
            <person name="Vilgalys R."/>
            <person name="Dunand C."/>
            <person name="Henrissat B."/>
            <person name="Grigoriev I.V."/>
            <person name="Hibbett D."/>
            <person name="Nagy L.G."/>
            <person name="Martin F.M."/>
        </authorList>
    </citation>
    <scope>NUCLEOTIDE SEQUENCE</scope>
    <source>
        <strain evidence="1">P2</strain>
    </source>
</reference>
<dbReference type="Proteomes" id="UP000886501">
    <property type="component" value="Unassembled WGS sequence"/>
</dbReference>
<gene>
    <name evidence="1" type="ORF">BDM02DRAFT_3116797</name>
</gene>
<comment type="caution">
    <text evidence="1">The sequence shown here is derived from an EMBL/GenBank/DDBJ whole genome shotgun (WGS) entry which is preliminary data.</text>
</comment>
<accession>A0ACB6ZDR8</accession>
<organism evidence="1 2">
    <name type="scientific">Thelephora ganbajun</name>
    <name type="common">Ganba fungus</name>
    <dbReference type="NCBI Taxonomy" id="370292"/>
    <lineage>
        <taxon>Eukaryota</taxon>
        <taxon>Fungi</taxon>
        <taxon>Dikarya</taxon>
        <taxon>Basidiomycota</taxon>
        <taxon>Agaricomycotina</taxon>
        <taxon>Agaricomycetes</taxon>
        <taxon>Thelephorales</taxon>
        <taxon>Thelephoraceae</taxon>
        <taxon>Thelephora</taxon>
    </lineage>
</organism>
<sequence>MSTQIFEVNPYENHPELTQTEAEVLWEYAKLNQRLKIMITETKRLSQLPEEHLLKDLRNLETKMGFVLTLFQASVWGVINEQAAAADSSEDVDLDTITDKTPVVR</sequence>
<protein>
    <submittedName>
        <fullName evidence="1">Uncharacterized protein</fullName>
    </submittedName>
</protein>
<name>A0ACB6ZDR8_THEGA</name>